<comment type="similarity">
    <text evidence="1">Belongs to the enoyl-CoA hydratase/isomerase family.</text>
</comment>
<dbReference type="SUPFAM" id="SSF52096">
    <property type="entry name" value="ClpP/crotonase"/>
    <property type="match status" value="1"/>
</dbReference>
<dbReference type="OMA" id="VGGGCQL"/>
<protein>
    <submittedName>
        <fullName evidence="2">CYFA0S04e01068g1_1</fullName>
    </submittedName>
</protein>
<dbReference type="PANTHER" id="PTHR43149">
    <property type="entry name" value="ENOYL-COA HYDRATASE"/>
    <property type="match status" value="1"/>
</dbReference>
<dbReference type="GO" id="GO:0051750">
    <property type="term" value="F:delta(3,5)-delta(2,4)-dienoyl-CoA isomerase activity"/>
    <property type="evidence" value="ECO:0007669"/>
    <property type="project" value="TreeGrafter"/>
</dbReference>
<dbReference type="PANTHER" id="PTHR43149:SF1">
    <property type="entry name" value="DELTA(3,5)-DELTA(2,4)-DIENOYL-COA ISOMERASE, MITOCHONDRIAL"/>
    <property type="match status" value="1"/>
</dbReference>
<dbReference type="STRING" id="36022.A0A061AQU2"/>
<dbReference type="Gene3D" id="3.90.226.10">
    <property type="entry name" value="2-enoyl-CoA Hydratase, Chain A, domain 1"/>
    <property type="match status" value="1"/>
</dbReference>
<dbReference type="InterPro" id="IPR045002">
    <property type="entry name" value="Ech1-like"/>
</dbReference>
<gene>
    <name evidence="3" type="ORF">BON22_2310</name>
    <name evidence="2" type="ORF">CYFA0S_04e01068g</name>
</gene>
<dbReference type="CDD" id="cd06558">
    <property type="entry name" value="crotonase-like"/>
    <property type="match status" value="1"/>
</dbReference>
<dbReference type="EMBL" id="MPUK01000004">
    <property type="protein sequence ID" value="ONH67875.1"/>
    <property type="molecule type" value="Genomic_DNA"/>
</dbReference>
<dbReference type="InterPro" id="IPR029045">
    <property type="entry name" value="ClpP/crotonase-like_dom_sf"/>
</dbReference>
<dbReference type="VEuPathDB" id="FungiDB:BON22_2310"/>
<reference evidence="2" key="1">
    <citation type="journal article" date="2014" name="Genome Announc.">
        <title>Genome sequence of the yeast Cyberlindnera fabianii (Hansenula fabianii).</title>
        <authorList>
            <person name="Freel K.C."/>
            <person name="Sarilar V."/>
            <person name="Neuveglise C."/>
            <person name="Devillers H."/>
            <person name="Friedrich A."/>
            <person name="Schacherer J."/>
        </authorList>
    </citation>
    <scope>NUCLEOTIDE SEQUENCE</scope>
    <source>
        <strain evidence="2">YJS4271</strain>
    </source>
</reference>
<organism evidence="2">
    <name type="scientific">Cyberlindnera fabianii</name>
    <name type="common">Yeast</name>
    <name type="synonym">Hansenula fabianii</name>
    <dbReference type="NCBI Taxonomy" id="36022"/>
    <lineage>
        <taxon>Eukaryota</taxon>
        <taxon>Fungi</taxon>
        <taxon>Dikarya</taxon>
        <taxon>Ascomycota</taxon>
        <taxon>Saccharomycotina</taxon>
        <taxon>Saccharomycetes</taxon>
        <taxon>Phaffomycetales</taxon>
        <taxon>Phaffomycetaceae</taxon>
        <taxon>Cyberlindnera</taxon>
    </lineage>
</organism>
<dbReference type="InterPro" id="IPR001753">
    <property type="entry name" value="Enoyl-CoA_hydra/iso"/>
</dbReference>
<evidence type="ECO:0000313" key="4">
    <source>
        <dbReference type="Proteomes" id="UP000189513"/>
    </source>
</evidence>
<dbReference type="Proteomes" id="UP000189513">
    <property type="component" value="Unassembled WGS sequence"/>
</dbReference>
<name>A0A061AQU2_CYBFA</name>
<dbReference type="OrthoDB" id="14970at2759"/>
<proteinExistence type="inferred from homology"/>
<sequence>MTFESSNYAKFTHFRVTPVTPGVVHVEFNRPKVINSFGPTTWDQYGALFHALDKDDSVRCIVLSGRGPHFCSGLNLKETFPALMGMKDPNNTTFVDKFQEDINAPVIISKPVISVSHGYTIGLGLDIISATTIRLCTKDAKFSIKEIDIGIIADIGSLQRVSVLVGNSSKVNEMALTGDAISGDEAKELGLVSGVYETKNDAIQRAYKLAGKIAVKYVPAVEGTKKHLELMNTNSELVKSGLKSVSIDNTALICDDKYKKFFGGFMKKMKAKL</sequence>
<accession>A0A061AQU2</accession>
<evidence type="ECO:0000313" key="3">
    <source>
        <dbReference type="EMBL" id="ONH67875.1"/>
    </source>
</evidence>
<dbReference type="AlphaFoldDB" id="A0A061AQU2"/>
<dbReference type="Pfam" id="PF00378">
    <property type="entry name" value="ECH_1"/>
    <property type="match status" value="1"/>
</dbReference>
<reference evidence="4" key="2">
    <citation type="journal article" date="2017" name="Genome Announc.">
        <title>Genome sequences of Cyberlindnera fabianii 65, Pichia kudriavzevii 129, and Saccharomyces cerevisiae 131 isolated from fermented masau fruits in Zimbabwe.</title>
        <authorList>
            <person name="van Rijswijck I.M.H."/>
            <person name="Derks M.F.L."/>
            <person name="Abee T."/>
            <person name="de Ridder D."/>
            <person name="Smid E.J."/>
        </authorList>
    </citation>
    <scope>NUCLEOTIDE SEQUENCE [LARGE SCALE GENOMIC DNA]</scope>
    <source>
        <strain evidence="4">65</strain>
    </source>
</reference>
<dbReference type="GO" id="GO:0005739">
    <property type="term" value="C:mitochondrion"/>
    <property type="evidence" value="ECO:0007669"/>
    <property type="project" value="TreeGrafter"/>
</dbReference>
<keyword evidence="4" id="KW-1185">Reference proteome</keyword>
<evidence type="ECO:0000256" key="1">
    <source>
        <dbReference type="ARBA" id="ARBA00005254"/>
    </source>
</evidence>
<dbReference type="EMBL" id="LK052889">
    <property type="protein sequence ID" value="CDR39970.1"/>
    <property type="molecule type" value="Genomic_DNA"/>
</dbReference>
<reference evidence="3" key="3">
    <citation type="submission" date="2017-01" db="EMBL/GenBank/DDBJ databases">
        <authorList>
            <person name="Mah S.A."/>
            <person name="Swanson W.J."/>
            <person name="Moy G.W."/>
            <person name="Vacquier V.D."/>
        </authorList>
    </citation>
    <scope>NUCLEOTIDE SEQUENCE [LARGE SCALE GENOMIC DNA]</scope>
    <source>
        <strain evidence="3">65</strain>
    </source>
</reference>
<evidence type="ECO:0000313" key="2">
    <source>
        <dbReference type="EMBL" id="CDR39970.1"/>
    </source>
</evidence>